<reference evidence="2 3" key="4">
    <citation type="journal article" date="2020" name="Sci. Rep.">
        <title>beta-carboline chemical signals induce reveromycin production through a LuxR family regulator in Streptomyces sp. SN-593.</title>
        <authorList>
            <person name="Panthee S."/>
            <person name="Kito N."/>
            <person name="Hayashi T."/>
            <person name="Shimizu T."/>
            <person name="Ishikawa J."/>
            <person name="Hamamoto H."/>
            <person name="Osada H."/>
            <person name="Takahashi S."/>
        </authorList>
    </citation>
    <scope>NUCLEOTIDE SEQUENCE [LARGE SCALE GENOMIC DNA]</scope>
    <source>
        <strain evidence="2 3">SN-593</strain>
    </source>
</reference>
<keyword evidence="1" id="KW-0472">Membrane</keyword>
<reference evidence="2 3" key="3">
    <citation type="journal article" date="2011" name="Nat. Chem. Biol.">
        <title>Reveromycin A biosynthesis uses RevG and RevJ for stereospecific spiroacetal formation.</title>
        <authorList>
            <person name="Takahashi S."/>
            <person name="Toyoda A."/>
            <person name="Sekiyama Y."/>
            <person name="Takagi H."/>
            <person name="Nogawa T."/>
            <person name="Uramoto M."/>
            <person name="Suzuki R."/>
            <person name="Koshino H."/>
            <person name="Kumano T."/>
            <person name="Panthee S."/>
            <person name="Dairi T."/>
            <person name="Ishikawa J."/>
            <person name="Ikeda H."/>
            <person name="Sakaki Y."/>
            <person name="Osada H."/>
        </authorList>
    </citation>
    <scope>NUCLEOTIDE SEQUENCE [LARGE SCALE GENOMIC DNA]</scope>
    <source>
        <strain evidence="2 3">SN-593</strain>
    </source>
</reference>
<keyword evidence="1" id="KW-0812">Transmembrane</keyword>
<proteinExistence type="predicted"/>
<organism evidence="2 3">
    <name type="scientific">Actinacidiphila reveromycinica</name>
    <dbReference type="NCBI Taxonomy" id="659352"/>
    <lineage>
        <taxon>Bacteria</taxon>
        <taxon>Bacillati</taxon>
        <taxon>Actinomycetota</taxon>
        <taxon>Actinomycetes</taxon>
        <taxon>Kitasatosporales</taxon>
        <taxon>Streptomycetaceae</taxon>
        <taxon>Actinacidiphila</taxon>
    </lineage>
</organism>
<dbReference type="EMBL" id="AP018365">
    <property type="protein sequence ID" value="BBA99293.1"/>
    <property type="molecule type" value="Genomic_DNA"/>
</dbReference>
<dbReference type="AlphaFoldDB" id="A0A7U3UV16"/>
<dbReference type="Proteomes" id="UP000595703">
    <property type="component" value="Chromosome"/>
</dbReference>
<gene>
    <name evidence="2" type="ORF">RVR_5846</name>
</gene>
<evidence type="ECO:0000313" key="3">
    <source>
        <dbReference type="Proteomes" id="UP000595703"/>
    </source>
</evidence>
<dbReference type="KEGG" id="arev:RVR_5846"/>
<protein>
    <submittedName>
        <fullName evidence="2">Uncharacterized protein</fullName>
    </submittedName>
</protein>
<keyword evidence="3" id="KW-1185">Reference proteome</keyword>
<evidence type="ECO:0000256" key="1">
    <source>
        <dbReference type="SAM" id="Phobius"/>
    </source>
</evidence>
<keyword evidence="1" id="KW-1133">Transmembrane helix</keyword>
<evidence type="ECO:0000313" key="2">
    <source>
        <dbReference type="EMBL" id="BBA99293.1"/>
    </source>
</evidence>
<reference evidence="2 3" key="2">
    <citation type="journal article" date="2011" name="J. Antibiot.">
        <title>Furaquinocins I and J: novel polyketide isoprenoid hybrid compounds from Streptomyces reveromyceticus SN-593.</title>
        <authorList>
            <person name="Panthee S."/>
            <person name="Takahashi S."/>
            <person name="Takagi H."/>
            <person name="Nogawa T."/>
            <person name="Oowada E."/>
            <person name="Uramoto M."/>
            <person name="Osada H."/>
        </authorList>
    </citation>
    <scope>NUCLEOTIDE SEQUENCE [LARGE SCALE GENOMIC DNA]</scope>
    <source>
        <strain evidence="2 3">SN-593</strain>
    </source>
</reference>
<feature type="transmembrane region" description="Helical" evidence="1">
    <location>
        <begin position="76"/>
        <end position="98"/>
    </location>
</feature>
<sequence>MSVPDDVSVGETYRRLQDHERRTQREHEALDTRITNLARDTVPLQLYQQGERDRDDDMKAVTDRLGKVEDRPAMSLARWLGIVTVVVAFLALAVQAWGTLKGAQ</sequence>
<name>A0A7U3UV16_9ACTN</name>
<accession>A0A7U3UV16</accession>
<reference evidence="2 3" key="1">
    <citation type="journal article" date="2010" name="J. Bacteriol.">
        <title>Biochemical characterization of a novel indole prenyltransferase from Streptomyces sp. SN-593.</title>
        <authorList>
            <person name="Takahashi S."/>
            <person name="Takagi H."/>
            <person name="Toyoda A."/>
            <person name="Uramoto M."/>
            <person name="Nogawa T."/>
            <person name="Ueki M."/>
            <person name="Sakaki Y."/>
            <person name="Osada H."/>
        </authorList>
    </citation>
    <scope>NUCLEOTIDE SEQUENCE [LARGE SCALE GENOMIC DNA]</scope>
    <source>
        <strain evidence="2 3">SN-593</strain>
    </source>
</reference>